<dbReference type="GO" id="GO:0003700">
    <property type="term" value="F:DNA-binding transcription factor activity"/>
    <property type="evidence" value="ECO:0007669"/>
    <property type="project" value="InterPro"/>
</dbReference>
<dbReference type="SMART" id="SM00347">
    <property type="entry name" value="HTH_MARR"/>
    <property type="match status" value="1"/>
</dbReference>
<keyword evidence="3" id="KW-1185">Reference proteome</keyword>
<dbReference type="InterPro" id="IPR000835">
    <property type="entry name" value="HTH_MarR-typ"/>
</dbReference>
<accession>A0A508TUQ5</accession>
<evidence type="ECO:0000313" key="3">
    <source>
        <dbReference type="Proteomes" id="UP000328092"/>
    </source>
</evidence>
<dbReference type="EMBL" id="CAADFC020000029">
    <property type="protein sequence ID" value="VIO78014.1"/>
    <property type="molecule type" value="Genomic_DNA"/>
</dbReference>
<dbReference type="SUPFAM" id="SSF46785">
    <property type="entry name" value="Winged helix' DNA-binding domain"/>
    <property type="match status" value="1"/>
</dbReference>
<evidence type="ECO:0000259" key="1">
    <source>
        <dbReference type="PROSITE" id="PS50995"/>
    </source>
</evidence>
<gene>
    <name evidence="2" type="primary">nicR_4</name>
    <name evidence="2" type="ORF">CI1B_71980</name>
</gene>
<dbReference type="InterPro" id="IPR036390">
    <property type="entry name" value="WH_DNA-bd_sf"/>
</dbReference>
<protein>
    <submittedName>
        <fullName evidence="2">HTH-type transcriptional repressor NicR</fullName>
    </submittedName>
</protein>
<dbReference type="GO" id="GO:0006950">
    <property type="term" value="P:response to stress"/>
    <property type="evidence" value="ECO:0007669"/>
    <property type="project" value="TreeGrafter"/>
</dbReference>
<organism evidence="2 3">
    <name type="scientific">Bradyrhizobium ivorense</name>
    <dbReference type="NCBI Taxonomy" id="2511166"/>
    <lineage>
        <taxon>Bacteria</taxon>
        <taxon>Pseudomonadati</taxon>
        <taxon>Pseudomonadota</taxon>
        <taxon>Alphaproteobacteria</taxon>
        <taxon>Hyphomicrobiales</taxon>
        <taxon>Nitrobacteraceae</taxon>
        <taxon>Bradyrhizobium</taxon>
    </lineage>
</organism>
<dbReference type="PROSITE" id="PS50995">
    <property type="entry name" value="HTH_MARR_2"/>
    <property type="match status" value="1"/>
</dbReference>
<dbReference type="PANTHER" id="PTHR33164">
    <property type="entry name" value="TRANSCRIPTIONAL REGULATOR, MARR FAMILY"/>
    <property type="match status" value="1"/>
</dbReference>
<sequence>MAAHKASKTNSAAELARNWQLEGGVGFLLRLLEARYDGLYQSMTQQSDITPRQFGVLMALYQVGPLTPSVLADRISCDRNTLSEMLKRMAERRLVSKKSNPDDRRSLQVQITAKGEEALLSVVPAAAELQNIMLAPLRKEDRAHFLKCLLAIAKAAPPESASDS</sequence>
<dbReference type="OrthoDB" id="7349109at2"/>
<feature type="domain" description="HTH marR-type" evidence="1">
    <location>
        <begin position="22"/>
        <end position="154"/>
    </location>
</feature>
<reference evidence="2" key="1">
    <citation type="submission" date="2019-02" db="EMBL/GenBank/DDBJ databases">
        <authorList>
            <person name="Pothier F.J."/>
        </authorList>
    </citation>
    <scope>NUCLEOTIDE SEQUENCE</scope>
    <source>
        <strain evidence="2">CI-1B</strain>
    </source>
</reference>
<dbReference type="RefSeq" id="WP_139863735.1">
    <property type="nucleotide sequence ID" value="NZ_CAADFC020000029.1"/>
</dbReference>
<dbReference type="AlphaFoldDB" id="A0A508TUQ5"/>
<comment type="caution">
    <text evidence="2">The sequence shown here is derived from an EMBL/GenBank/DDBJ whole genome shotgun (WGS) entry which is preliminary data.</text>
</comment>
<name>A0A508TUQ5_9BRAD</name>
<dbReference type="PRINTS" id="PR00598">
    <property type="entry name" value="HTHMARR"/>
</dbReference>
<dbReference type="InterPro" id="IPR036388">
    <property type="entry name" value="WH-like_DNA-bd_sf"/>
</dbReference>
<proteinExistence type="predicted"/>
<dbReference type="Pfam" id="PF01047">
    <property type="entry name" value="MarR"/>
    <property type="match status" value="1"/>
</dbReference>
<dbReference type="InterPro" id="IPR039422">
    <property type="entry name" value="MarR/SlyA-like"/>
</dbReference>
<evidence type="ECO:0000313" key="2">
    <source>
        <dbReference type="EMBL" id="VIO78014.1"/>
    </source>
</evidence>
<dbReference type="PANTHER" id="PTHR33164:SF95">
    <property type="entry name" value="TRANSCRIPTIONAL REGULATOR"/>
    <property type="match status" value="1"/>
</dbReference>
<dbReference type="Gene3D" id="1.10.10.10">
    <property type="entry name" value="Winged helix-like DNA-binding domain superfamily/Winged helix DNA-binding domain"/>
    <property type="match status" value="1"/>
</dbReference>
<dbReference type="Proteomes" id="UP000328092">
    <property type="component" value="Unassembled WGS sequence"/>
</dbReference>